<dbReference type="EMBL" id="BKCJ010005789">
    <property type="protein sequence ID" value="GEU68645.1"/>
    <property type="molecule type" value="Genomic_DNA"/>
</dbReference>
<evidence type="ECO:0000313" key="2">
    <source>
        <dbReference type="EMBL" id="GEU68645.1"/>
    </source>
</evidence>
<name>A0A6L2M8K6_TANCI</name>
<sequence>MVFRGSRALFNTSILPIPTNTFSVIPFGYFTAVSANSTVNLVLVNSPNPKLRERTRLRLFQFSLRDQVGNWLERLLVGSISTLEDLTTRFLAQTYFIKSTIMALIYGFKSKFSIIMSLFILSANLTTPPVDEAFARQLEAEMNAKINWNDVLEQVKRKEKQDNTIMRYQDLKRKPMTEARARKNMVIYLKNMVGFKMHFFKGMTYNDIRPIFENHYNSIKAFLNKGEEEIEEEGSKRKGVSHNQDAAKK</sequence>
<organism evidence="2">
    <name type="scientific">Tanacetum cinerariifolium</name>
    <name type="common">Dalmatian daisy</name>
    <name type="synonym">Chrysanthemum cinerariifolium</name>
    <dbReference type="NCBI Taxonomy" id="118510"/>
    <lineage>
        <taxon>Eukaryota</taxon>
        <taxon>Viridiplantae</taxon>
        <taxon>Streptophyta</taxon>
        <taxon>Embryophyta</taxon>
        <taxon>Tracheophyta</taxon>
        <taxon>Spermatophyta</taxon>
        <taxon>Magnoliopsida</taxon>
        <taxon>eudicotyledons</taxon>
        <taxon>Gunneridae</taxon>
        <taxon>Pentapetalae</taxon>
        <taxon>asterids</taxon>
        <taxon>campanulids</taxon>
        <taxon>Asterales</taxon>
        <taxon>Asteraceae</taxon>
        <taxon>Asteroideae</taxon>
        <taxon>Anthemideae</taxon>
        <taxon>Anthemidinae</taxon>
        <taxon>Tanacetum</taxon>
    </lineage>
</organism>
<feature type="region of interest" description="Disordered" evidence="1">
    <location>
        <begin position="228"/>
        <end position="249"/>
    </location>
</feature>
<dbReference type="AlphaFoldDB" id="A0A6L2M8K6"/>
<accession>A0A6L2M8K6</accession>
<gene>
    <name evidence="2" type="ORF">Tci_040623</name>
</gene>
<evidence type="ECO:0000256" key="1">
    <source>
        <dbReference type="SAM" id="MobiDB-lite"/>
    </source>
</evidence>
<protein>
    <submittedName>
        <fullName evidence="2">MAK10-like protein</fullName>
    </submittedName>
</protein>
<proteinExistence type="predicted"/>
<reference evidence="2" key="1">
    <citation type="journal article" date="2019" name="Sci. Rep.">
        <title>Draft genome of Tanacetum cinerariifolium, the natural source of mosquito coil.</title>
        <authorList>
            <person name="Yamashiro T."/>
            <person name="Shiraishi A."/>
            <person name="Satake H."/>
            <person name="Nakayama K."/>
        </authorList>
    </citation>
    <scope>NUCLEOTIDE SEQUENCE</scope>
</reference>
<comment type="caution">
    <text evidence="2">The sequence shown here is derived from an EMBL/GenBank/DDBJ whole genome shotgun (WGS) entry which is preliminary data.</text>
</comment>